<organism evidence="4 5">
    <name type="scientific">Amycolatopsis alba DSM 44262</name>
    <dbReference type="NCBI Taxonomy" id="1125972"/>
    <lineage>
        <taxon>Bacteria</taxon>
        <taxon>Bacillati</taxon>
        <taxon>Actinomycetota</taxon>
        <taxon>Actinomycetes</taxon>
        <taxon>Pseudonocardiales</taxon>
        <taxon>Pseudonocardiaceae</taxon>
        <taxon>Amycolatopsis</taxon>
    </lineage>
</organism>
<accession>A0A229RAD1</accession>
<name>A0A229RAD1_AMYAL</name>
<evidence type="ECO:0000259" key="3">
    <source>
        <dbReference type="Pfam" id="PF20182"/>
    </source>
</evidence>
<sequence length="411" mass="44805">MFDLHSAVAYFAALVALGECVRKLISDRHVPSALSRDYLAGGLLFSGVSLVAGAPATMRWGDQCTGLPHFTYLIHCLVTMAAMVCMAGFLRAVTMTTVRMRTTGALFAGCAGALAALYVSSGPADPLFGISARQPASLAFTLIYLVFMITWIVAFIRGAWRISRGTDMVVRFGIFLAVLGMGVGLIGLVWKAITLLDTLVRSEQVIRNPGFTLLAEACGAVLFAAGSGFASAVRRIDESRARRRTESIKCLWERLRPVWSQSGLYNGLDESDFRRQIVQVFDAWLLLRSYVHPALQHMIAIVIAERRLGARRGARVTAAAELRGALAAFENGLDAAAPAQSVDPAPQPTMLMADERRELDWIAEVAQAWTDDAVTEIMERVRRRGYREMPPMTCASRPPLRRGGSVHEDGG</sequence>
<dbReference type="InterPro" id="IPR046675">
    <property type="entry name" value="DUF6545"/>
</dbReference>
<evidence type="ECO:0000313" key="5">
    <source>
        <dbReference type="Proteomes" id="UP000215563"/>
    </source>
</evidence>
<keyword evidence="2" id="KW-0472">Membrane</keyword>
<evidence type="ECO:0000256" key="1">
    <source>
        <dbReference type="SAM" id="MobiDB-lite"/>
    </source>
</evidence>
<dbReference type="EMBL" id="NMQU01000148">
    <property type="protein sequence ID" value="OXM43439.1"/>
    <property type="molecule type" value="Genomic_DNA"/>
</dbReference>
<feature type="transmembrane region" description="Helical" evidence="2">
    <location>
        <begin position="6"/>
        <end position="25"/>
    </location>
</feature>
<evidence type="ECO:0000313" key="4">
    <source>
        <dbReference type="EMBL" id="OXM43439.1"/>
    </source>
</evidence>
<keyword evidence="5" id="KW-1185">Reference proteome</keyword>
<dbReference type="Pfam" id="PF20182">
    <property type="entry name" value="DUF6545"/>
    <property type="match status" value="1"/>
</dbReference>
<comment type="caution">
    <text evidence="4">The sequence shown here is derived from an EMBL/GenBank/DDBJ whole genome shotgun (WGS) entry which is preliminary data.</text>
</comment>
<keyword evidence="2" id="KW-1133">Transmembrane helix</keyword>
<feature type="transmembrane region" description="Helical" evidence="2">
    <location>
        <begin position="213"/>
        <end position="233"/>
    </location>
</feature>
<dbReference type="Proteomes" id="UP000215563">
    <property type="component" value="Unassembled WGS sequence"/>
</dbReference>
<dbReference type="AlphaFoldDB" id="A0A229RAD1"/>
<keyword evidence="2" id="KW-0812">Transmembrane</keyword>
<feature type="domain" description="DUF6545" evidence="3">
    <location>
        <begin position="240"/>
        <end position="370"/>
    </location>
</feature>
<protein>
    <recommendedName>
        <fullName evidence="3">DUF6545 domain-containing protein</fullName>
    </recommendedName>
</protein>
<feature type="transmembrane region" description="Helical" evidence="2">
    <location>
        <begin position="172"/>
        <end position="193"/>
    </location>
</feature>
<feature type="transmembrane region" description="Helical" evidence="2">
    <location>
        <begin position="37"/>
        <end position="58"/>
    </location>
</feature>
<feature type="transmembrane region" description="Helical" evidence="2">
    <location>
        <begin position="102"/>
        <end position="119"/>
    </location>
</feature>
<feature type="transmembrane region" description="Helical" evidence="2">
    <location>
        <begin position="70"/>
        <end position="90"/>
    </location>
</feature>
<evidence type="ECO:0000256" key="2">
    <source>
        <dbReference type="SAM" id="Phobius"/>
    </source>
</evidence>
<proteinExistence type="predicted"/>
<feature type="transmembrane region" description="Helical" evidence="2">
    <location>
        <begin position="139"/>
        <end position="160"/>
    </location>
</feature>
<feature type="region of interest" description="Disordered" evidence="1">
    <location>
        <begin position="389"/>
        <end position="411"/>
    </location>
</feature>
<gene>
    <name evidence="4" type="ORF">CFP75_38350</name>
</gene>
<reference evidence="4 5" key="1">
    <citation type="submission" date="2017-07" db="EMBL/GenBank/DDBJ databases">
        <title>Amycolatopsis alba DSM 44262 Genome sequencing and assembly.</title>
        <authorList>
            <person name="Kaur N."/>
            <person name="Mayilraj S."/>
        </authorList>
    </citation>
    <scope>NUCLEOTIDE SEQUENCE [LARGE SCALE GENOMIC DNA]</scope>
    <source>
        <strain evidence="4 5">DSM 44262</strain>
    </source>
</reference>